<organism evidence="3 4">
    <name type="scientific">Geoalkalibacter ferrihydriticus DSM 17813</name>
    <dbReference type="NCBI Taxonomy" id="1121915"/>
    <lineage>
        <taxon>Bacteria</taxon>
        <taxon>Pseudomonadati</taxon>
        <taxon>Thermodesulfobacteriota</taxon>
        <taxon>Desulfuromonadia</taxon>
        <taxon>Desulfuromonadales</taxon>
        <taxon>Geoalkalibacteraceae</taxon>
        <taxon>Geoalkalibacter</taxon>
    </lineage>
</organism>
<dbReference type="NCBIfam" id="TIGR00251">
    <property type="entry name" value="DUF167 family protein"/>
    <property type="match status" value="1"/>
</dbReference>
<dbReference type="InterPro" id="IPR036591">
    <property type="entry name" value="YggU-like_sf"/>
</dbReference>
<dbReference type="EMBL" id="JWJD01000001">
    <property type="protein sequence ID" value="KIH77268.1"/>
    <property type="molecule type" value="Genomic_DNA"/>
</dbReference>
<name>A0A0C2EF76_9BACT</name>
<sequence>MNAALTETSEGVRVAVYVQPRASRNELVGVQGEELRMRLTSPPVEGAANRLCCEFLADLCGVAKSQVVLLSGAKSRHKRLLVRDADLRLVARCLKVD</sequence>
<dbReference type="PANTHER" id="PTHR13420:SF7">
    <property type="entry name" value="UPF0235 PROTEIN C15ORF40"/>
    <property type="match status" value="1"/>
</dbReference>
<dbReference type="SUPFAM" id="SSF69786">
    <property type="entry name" value="YggU-like"/>
    <property type="match status" value="1"/>
</dbReference>
<dbReference type="PANTHER" id="PTHR13420">
    <property type="entry name" value="UPF0235 PROTEIN C15ORF40"/>
    <property type="match status" value="1"/>
</dbReference>
<proteinExistence type="inferred from homology"/>
<gene>
    <name evidence="3" type="ORF">GFER_00435</name>
</gene>
<comment type="caution">
    <text evidence="3">The sequence shown here is derived from an EMBL/GenBank/DDBJ whole genome shotgun (WGS) entry which is preliminary data.</text>
</comment>
<keyword evidence="4" id="KW-1185">Reference proteome</keyword>
<dbReference type="HAMAP" id="MF_00634">
    <property type="entry name" value="UPF0235"/>
    <property type="match status" value="1"/>
</dbReference>
<dbReference type="Gene3D" id="3.30.1200.10">
    <property type="entry name" value="YggU-like"/>
    <property type="match status" value="1"/>
</dbReference>
<dbReference type="Proteomes" id="UP000035068">
    <property type="component" value="Unassembled WGS sequence"/>
</dbReference>
<evidence type="ECO:0000313" key="3">
    <source>
        <dbReference type="EMBL" id="KIH77268.1"/>
    </source>
</evidence>
<evidence type="ECO:0000313" key="4">
    <source>
        <dbReference type="Proteomes" id="UP000035068"/>
    </source>
</evidence>
<evidence type="ECO:0000256" key="1">
    <source>
        <dbReference type="ARBA" id="ARBA00010364"/>
    </source>
</evidence>
<dbReference type="GO" id="GO:0005737">
    <property type="term" value="C:cytoplasm"/>
    <property type="evidence" value="ECO:0007669"/>
    <property type="project" value="TreeGrafter"/>
</dbReference>
<comment type="similarity">
    <text evidence="1 2">Belongs to the UPF0235 family.</text>
</comment>
<accession>A0A0C2EF76</accession>
<evidence type="ECO:0000256" key="2">
    <source>
        <dbReference type="HAMAP-Rule" id="MF_00634"/>
    </source>
</evidence>
<dbReference type="Pfam" id="PF02594">
    <property type="entry name" value="DUF167"/>
    <property type="match status" value="1"/>
</dbReference>
<dbReference type="InterPro" id="IPR003746">
    <property type="entry name" value="DUF167"/>
</dbReference>
<reference evidence="3 4" key="1">
    <citation type="submission" date="2014-12" db="EMBL/GenBank/DDBJ databases">
        <title>Genomes of Geoalkalibacter ferrihydriticus and Geoalkalibacter subterraneus, two haloalkaliphilic metal-reducing members of the Geobacteraceae.</title>
        <authorList>
            <person name="Badalamenti J.P."/>
            <person name="Torres C.I."/>
            <person name="Krajmalnik-Brown R."/>
            <person name="Bond D.R."/>
        </authorList>
    </citation>
    <scope>NUCLEOTIDE SEQUENCE [LARGE SCALE GENOMIC DNA]</scope>
    <source>
        <strain evidence="3 4">DSM 17813</strain>
    </source>
</reference>
<protein>
    <recommendedName>
        <fullName evidence="2">UPF0235 protein GFER_00435</fullName>
    </recommendedName>
</protein>
<dbReference type="AlphaFoldDB" id="A0A0C2EF76"/>
<dbReference type="SMART" id="SM01152">
    <property type="entry name" value="DUF167"/>
    <property type="match status" value="1"/>
</dbReference>